<proteinExistence type="predicted"/>
<evidence type="ECO:0000313" key="1">
    <source>
        <dbReference type="EMBL" id="VXA55339.1"/>
    </source>
</evidence>
<organism evidence="1 2">
    <name type="scientific">Acinetobacter proteolyticus</name>
    <dbReference type="NCBI Taxonomy" id="1776741"/>
    <lineage>
        <taxon>Bacteria</taxon>
        <taxon>Pseudomonadati</taxon>
        <taxon>Pseudomonadota</taxon>
        <taxon>Gammaproteobacteria</taxon>
        <taxon>Moraxellales</taxon>
        <taxon>Moraxellaceae</taxon>
        <taxon>Acinetobacter</taxon>
    </lineage>
</organism>
<protein>
    <submittedName>
        <fullName evidence="1">Uncharacterized protein</fullName>
    </submittedName>
</protein>
<dbReference type="AlphaFoldDB" id="A0A653K472"/>
<sequence length="163" mass="18920">MRSEFDTLEQYQESMKEFNENTRMEFEEFIQSHGSDRNKLQLRCTPYTSKKGGYGSFDLDFGLCVYQHQQSKVDELQKKNAWLSDVAERENKRANKLQEEKVSTTTLLGKTIQEKNELQKRVDAVKQLIEDYKDPNITSDKTFHHGLLTAAYELEQALKGGGE</sequence>
<dbReference type="EMBL" id="CABWKZ010000014">
    <property type="protein sequence ID" value="VXA55339.1"/>
    <property type="molecule type" value="Genomic_DNA"/>
</dbReference>
<evidence type="ECO:0000313" key="2">
    <source>
        <dbReference type="Proteomes" id="UP000430404"/>
    </source>
</evidence>
<gene>
    <name evidence="1" type="ORF">ACI8B_210131</name>
</gene>
<reference evidence="1 2" key="1">
    <citation type="submission" date="2019-10" db="EMBL/GenBank/DDBJ databases">
        <authorList>
            <person name="Karimi E."/>
        </authorList>
    </citation>
    <scope>NUCLEOTIDE SEQUENCE [LARGE SCALE GENOMIC DNA]</scope>
    <source>
        <strain evidence="1">Acinetobacter sp. 8BE</strain>
    </source>
</reference>
<dbReference type="RefSeq" id="WP_216071413.1">
    <property type="nucleotide sequence ID" value="NZ_LR732744.1"/>
</dbReference>
<name>A0A653K472_9GAMM</name>
<accession>A0A653K472</accession>
<dbReference type="Proteomes" id="UP000430404">
    <property type="component" value="Unassembled WGS sequence"/>
</dbReference>